<dbReference type="SUPFAM" id="SSF101152">
    <property type="entry name" value="Mob1/phocein"/>
    <property type="match status" value="1"/>
</dbReference>
<dbReference type="EMBL" id="GG663739">
    <property type="protein sequence ID" value="EEH57286.1"/>
    <property type="molecule type" value="Genomic_DNA"/>
</dbReference>
<dbReference type="InterPro" id="IPR005301">
    <property type="entry name" value="MOB_kinase_act_fam"/>
</dbReference>
<evidence type="ECO:0000313" key="3">
    <source>
        <dbReference type="Proteomes" id="UP000001876"/>
    </source>
</evidence>
<dbReference type="FunFam" id="1.20.140.30:FF:000001">
    <property type="entry name" value="MOB kinase activator 1A"/>
    <property type="match status" value="1"/>
</dbReference>
<dbReference type="Pfam" id="PF03637">
    <property type="entry name" value="Mob1_phocein"/>
    <property type="match status" value="1"/>
</dbReference>
<keyword evidence="3" id="KW-1185">Reference proteome</keyword>
<dbReference type="Proteomes" id="UP000001876">
    <property type="component" value="Unassembled WGS sequence"/>
</dbReference>
<feature type="region of interest" description="Disordered" evidence="1">
    <location>
        <begin position="26"/>
        <end position="50"/>
    </location>
</feature>
<name>C1MTA5_MICPC</name>
<dbReference type="SMART" id="SM01388">
    <property type="entry name" value="Mob1_phocein"/>
    <property type="match status" value="1"/>
</dbReference>
<sequence>MFWPSSSTQRTFRCAPAAGASLAPSRFRALGDPTPPSARRPKKNAPVGSKGAALKQHIDATLGSGNLREAVLLPPGEDLNEWLAVNTVDFYNAISMLYATLGEYCTDKNCPTMCAGPKYEYRWADGVKVKKPIECSAPRYVDYLLEWVESQVDDEATFPQASGAAFPKNFQSITSKIFSRLFRVYAHIYHSHFNQIVSLGAEAHLNTCFKHFIYFTGAFSLVKREELAPLGELVDGILGGVQIPGGSRGSGSGAGVPNAS</sequence>
<proteinExistence type="predicted"/>
<dbReference type="OMA" id="FRVYSHM"/>
<dbReference type="eggNOG" id="KOG0440">
    <property type="taxonomic scope" value="Eukaryota"/>
</dbReference>
<dbReference type="STRING" id="564608.C1MTA5"/>
<dbReference type="AlphaFoldDB" id="C1MTA5"/>
<protein>
    <submittedName>
        <fullName evidence="2">Predicted protein</fullName>
    </submittedName>
</protein>
<dbReference type="PANTHER" id="PTHR22599">
    <property type="entry name" value="MPS ONE BINDER KINASE ACTIVATOR-LIKE MOB"/>
    <property type="match status" value="1"/>
</dbReference>
<reference evidence="2 3" key="1">
    <citation type="journal article" date="2009" name="Science">
        <title>Green evolution and dynamic adaptations revealed by genomes of the marine picoeukaryotes Micromonas.</title>
        <authorList>
            <person name="Worden A.Z."/>
            <person name="Lee J.H."/>
            <person name="Mock T."/>
            <person name="Rouze P."/>
            <person name="Simmons M.P."/>
            <person name="Aerts A.L."/>
            <person name="Allen A.E."/>
            <person name="Cuvelier M.L."/>
            <person name="Derelle E."/>
            <person name="Everett M.V."/>
            <person name="Foulon E."/>
            <person name="Grimwood J."/>
            <person name="Gundlach H."/>
            <person name="Henrissat B."/>
            <person name="Napoli C."/>
            <person name="McDonald S.M."/>
            <person name="Parker M.S."/>
            <person name="Rombauts S."/>
            <person name="Salamov A."/>
            <person name="Von Dassow P."/>
            <person name="Badger J.H."/>
            <person name="Coutinho P.M."/>
            <person name="Demir E."/>
            <person name="Dubchak I."/>
            <person name="Gentemann C."/>
            <person name="Eikrem W."/>
            <person name="Gready J.E."/>
            <person name="John U."/>
            <person name="Lanier W."/>
            <person name="Lindquist E.A."/>
            <person name="Lucas S."/>
            <person name="Mayer K.F."/>
            <person name="Moreau H."/>
            <person name="Not F."/>
            <person name="Otillar R."/>
            <person name="Panaud O."/>
            <person name="Pangilinan J."/>
            <person name="Paulsen I."/>
            <person name="Piegu B."/>
            <person name="Poliakov A."/>
            <person name="Robbens S."/>
            <person name="Schmutz J."/>
            <person name="Toulza E."/>
            <person name="Wyss T."/>
            <person name="Zelensky A."/>
            <person name="Zhou K."/>
            <person name="Armbrust E.V."/>
            <person name="Bhattacharya D."/>
            <person name="Goodenough U.W."/>
            <person name="Van de Peer Y."/>
            <person name="Grigoriev I.V."/>
        </authorList>
    </citation>
    <scope>NUCLEOTIDE SEQUENCE [LARGE SCALE GENOMIC DNA]</scope>
    <source>
        <strain evidence="2 3">CCMP1545</strain>
    </source>
</reference>
<evidence type="ECO:0000256" key="1">
    <source>
        <dbReference type="SAM" id="MobiDB-lite"/>
    </source>
</evidence>
<dbReference type="InterPro" id="IPR036703">
    <property type="entry name" value="MOB_kinase_act_sf"/>
</dbReference>
<gene>
    <name evidence="2" type="ORF">MICPUCDRAFT_57996</name>
</gene>
<dbReference type="Gene3D" id="1.20.140.30">
    <property type="entry name" value="MOB kinase activator"/>
    <property type="match status" value="1"/>
</dbReference>
<organism evidence="3">
    <name type="scientific">Micromonas pusilla (strain CCMP1545)</name>
    <name type="common">Picoplanktonic green alga</name>
    <dbReference type="NCBI Taxonomy" id="564608"/>
    <lineage>
        <taxon>Eukaryota</taxon>
        <taxon>Viridiplantae</taxon>
        <taxon>Chlorophyta</taxon>
        <taxon>Mamiellophyceae</taxon>
        <taxon>Mamiellales</taxon>
        <taxon>Mamiellaceae</taxon>
        <taxon>Micromonas</taxon>
    </lineage>
</organism>
<dbReference type="GeneID" id="9684270"/>
<dbReference type="RefSeq" id="XP_003058831.1">
    <property type="nucleotide sequence ID" value="XM_003058785.1"/>
</dbReference>
<dbReference type="OrthoDB" id="8170117at2759"/>
<dbReference type="KEGG" id="mpp:MICPUCDRAFT_57996"/>
<evidence type="ECO:0000313" key="2">
    <source>
        <dbReference type="EMBL" id="EEH57286.1"/>
    </source>
</evidence>
<accession>C1MTA5</accession>